<dbReference type="AlphaFoldDB" id="A0A031LMJ3"/>
<feature type="domain" description="Amidohydrolase-related" evidence="1">
    <location>
        <begin position="219"/>
        <end position="348"/>
    </location>
</feature>
<dbReference type="GO" id="GO:0016810">
    <property type="term" value="F:hydrolase activity, acting on carbon-nitrogen (but not peptide) bonds"/>
    <property type="evidence" value="ECO:0007669"/>
    <property type="project" value="InterPro"/>
</dbReference>
<dbReference type="PANTHER" id="PTHR43794:SF5">
    <property type="entry name" value="CHLOROHYDROLASE FAMILY PROTEIN"/>
    <property type="match status" value="1"/>
</dbReference>
<dbReference type="InterPro" id="IPR011059">
    <property type="entry name" value="Metal-dep_hydrolase_composite"/>
</dbReference>
<dbReference type="RefSeq" id="WP_048100148.1">
    <property type="nucleotide sequence ID" value="NZ_JFZT01000048.1"/>
</dbReference>
<gene>
    <name evidence="2" type="ORF">CM19_09715</name>
</gene>
<dbReference type="OrthoDB" id="42910at2157"/>
<keyword evidence="3" id="KW-1185">Reference proteome</keyword>
<keyword evidence="2" id="KW-0378">Hydrolase</keyword>
<name>A0A031LMJ3_9CREN</name>
<dbReference type="InterPro" id="IPR006680">
    <property type="entry name" value="Amidohydro-rel"/>
</dbReference>
<accession>A0A031LMJ3</accession>
<evidence type="ECO:0000313" key="3">
    <source>
        <dbReference type="Proteomes" id="UP000024332"/>
    </source>
</evidence>
<proteinExistence type="predicted"/>
<dbReference type="InterPro" id="IPR032466">
    <property type="entry name" value="Metal_Hydrolase"/>
</dbReference>
<protein>
    <submittedName>
        <fullName evidence="2">N-ethylammeline chlorohydrolase</fullName>
    </submittedName>
</protein>
<dbReference type="PANTHER" id="PTHR43794">
    <property type="entry name" value="AMINOHYDROLASE SSNA-RELATED"/>
    <property type="match status" value="1"/>
</dbReference>
<dbReference type="SUPFAM" id="SSF51338">
    <property type="entry name" value="Composite domain of metallo-dependent hydrolases"/>
    <property type="match status" value="1"/>
</dbReference>
<sequence>MDSKVINVGMALVGEELEPLKEVNIEITDGIVTHIGNGYQTGEDFRTGIALPALVNSHTHSADFIEPEFGIDKSIKELVGDPSSEKYRILKSKRKIEIVKSIEKFLNLENELGISIVVDFREEGIYGSTIVNDLRKLNWITYKVLGRLEKDEFNDYNLRKLYNLSDGYGLPTATTYNSVELKSIRDIFGNKIVAVHVSETMKQNLAGDFEYIIKHIKPDIIIHGTHLTEDEIMIVKEKGISIVTCPRSNMWFSTGIPRLNLMLRHHVNLLLGTDNGAWIHPDLWREMETALLISRLLDPQSDYSKEIIKGATINGKIFGANPLIEGKKANFIVIEGERNNILNSRNIYQAIAKRGGVVLFRSPRSDPKYK</sequence>
<dbReference type="EMBL" id="JFZT01000048">
    <property type="protein sequence ID" value="EZQ03100.1"/>
    <property type="molecule type" value="Genomic_DNA"/>
</dbReference>
<dbReference type="InterPro" id="IPR050287">
    <property type="entry name" value="MTA/SAH_deaminase"/>
</dbReference>
<organism evidence="2 3">
    <name type="scientific">Candidatus Acidianus copahuensis</name>
    <dbReference type="NCBI Taxonomy" id="1160895"/>
    <lineage>
        <taxon>Archaea</taxon>
        <taxon>Thermoproteota</taxon>
        <taxon>Thermoprotei</taxon>
        <taxon>Sulfolobales</taxon>
        <taxon>Sulfolobaceae</taxon>
        <taxon>Acidianus</taxon>
    </lineage>
</organism>
<dbReference type="SUPFAM" id="SSF51556">
    <property type="entry name" value="Metallo-dependent hydrolases"/>
    <property type="match status" value="1"/>
</dbReference>
<dbReference type="Pfam" id="PF01979">
    <property type="entry name" value="Amidohydro_1"/>
    <property type="match status" value="1"/>
</dbReference>
<evidence type="ECO:0000313" key="2">
    <source>
        <dbReference type="EMBL" id="EZQ03100.1"/>
    </source>
</evidence>
<dbReference type="Gene3D" id="3.20.20.140">
    <property type="entry name" value="Metal-dependent hydrolases"/>
    <property type="match status" value="1"/>
</dbReference>
<dbReference type="Proteomes" id="UP000024332">
    <property type="component" value="Unassembled WGS sequence"/>
</dbReference>
<comment type="caution">
    <text evidence="2">The sequence shown here is derived from an EMBL/GenBank/DDBJ whole genome shotgun (WGS) entry which is preliminary data.</text>
</comment>
<reference evidence="2 3" key="1">
    <citation type="submission" date="2014-03" db="EMBL/GenBank/DDBJ databases">
        <title>Draft genome sequence of the novel thermoacidophilic archaea Acidianus copahuensis ALE1 strain, isolated from Copahue volcanic area in Neuquen Argentina.</title>
        <authorList>
            <person name="Urbieta M.S."/>
            <person name="Rascovan N."/>
            <person name="Castro C."/>
            <person name="Revale S."/>
            <person name="Giaveno M.A."/>
            <person name="Vazquez M.P."/>
            <person name="Donati E.R."/>
        </authorList>
    </citation>
    <scope>NUCLEOTIDE SEQUENCE [LARGE SCALE GENOMIC DNA]</scope>
    <source>
        <strain evidence="2 3">ALE1</strain>
    </source>
</reference>
<evidence type="ECO:0000259" key="1">
    <source>
        <dbReference type="Pfam" id="PF01979"/>
    </source>
</evidence>
<dbReference type="STRING" id="1160895.CM19_09715"/>